<feature type="compositionally biased region" description="Basic and acidic residues" evidence="1">
    <location>
        <begin position="194"/>
        <end position="217"/>
    </location>
</feature>
<dbReference type="EMBL" id="SJKC01000009">
    <property type="protein sequence ID" value="TCC29650.1"/>
    <property type="molecule type" value="Genomic_DNA"/>
</dbReference>
<gene>
    <name evidence="2" type="ORF">E0H92_42305</name>
</gene>
<evidence type="ECO:0000313" key="2">
    <source>
        <dbReference type="EMBL" id="TCC29650.1"/>
    </source>
</evidence>
<name>A0A4R0ICN5_9ACTN</name>
<feature type="region of interest" description="Disordered" evidence="1">
    <location>
        <begin position="160"/>
        <end position="217"/>
    </location>
</feature>
<feature type="compositionally biased region" description="Basic and acidic residues" evidence="1">
    <location>
        <begin position="449"/>
        <end position="462"/>
    </location>
</feature>
<feature type="compositionally biased region" description="Polar residues" evidence="1">
    <location>
        <begin position="420"/>
        <end position="433"/>
    </location>
</feature>
<evidence type="ECO:0000256" key="1">
    <source>
        <dbReference type="SAM" id="MobiDB-lite"/>
    </source>
</evidence>
<feature type="compositionally biased region" description="Low complexity" evidence="1">
    <location>
        <begin position="353"/>
        <end position="368"/>
    </location>
</feature>
<protein>
    <submittedName>
        <fullName evidence="2">Uncharacterized protein</fullName>
    </submittedName>
</protein>
<evidence type="ECO:0000313" key="3">
    <source>
        <dbReference type="Proteomes" id="UP000294225"/>
    </source>
</evidence>
<proteinExistence type="predicted"/>
<organism evidence="2 3">
    <name type="scientific">Kribbella speibonae</name>
    <dbReference type="NCBI Taxonomy" id="1572660"/>
    <lineage>
        <taxon>Bacteria</taxon>
        <taxon>Bacillati</taxon>
        <taxon>Actinomycetota</taxon>
        <taxon>Actinomycetes</taxon>
        <taxon>Propionibacteriales</taxon>
        <taxon>Kribbellaceae</taxon>
        <taxon>Kribbella</taxon>
    </lineage>
</organism>
<feature type="compositionally biased region" description="Polar residues" evidence="1">
    <location>
        <begin position="330"/>
        <end position="342"/>
    </location>
</feature>
<sequence length="462" mass="47747">MYNDLDGQQSGPWRAHAQRWTDAGTALHTASGELGAALNKVTIWQQSTGSEGWSAFRNEVTDGVNFLESWNGQAAAVAQRLNRVAEVLDGARGVMRQLLDAWNAGKQKANSSEDPVIRAGMKEMDTAALTASIEMNILSGMLGIAFDGLQAEFSKHDWTGPVVAKPDAGGPQPQVQDQGGGTGAEQAKVGGAETKGDEKASDEKKPEEKAPEAKDPVEEAGKLIDVVGKGIDLVGKVPENLDKWITLAQHAKDLVDPGTTATTTTDPTKSSTDGLMIDQPVLAGGSGTTTAPTFHASASPPPATSGGGHLPIGGGGIGALGNSGHVPGTSERTTPVQKSATVAGTAGAEPTLSGKTSSAAATSGQQSTPPMYPPQSGGMGAGGNGARDIKPGAGTGRRPGFNVPAEQSETERLRRHGVQSDLQGRSNGESRTTAGVPPLRKRKRTAARPAEREVLDEDLWRL</sequence>
<reference evidence="2 3" key="1">
    <citation type="submission" date="2019-02" db="EMBL/GenBank/DDBJ databases">
        <title>Kribbella capetownensis sp. nov. and Kribbella speibonae sp. nov., isolated from soil.</title>
        <authorList>
            <person name="Curtis S.M."/>
            <person name="Norton I."/>
            <person name="Everest G.J."/>
            <person name="Meyers P.R."/>
        </authorList>
    </citation>
    <scope>NUCLEOTIDE SEQUENCE [LARGE SCALE GENOMIC DNA]</scope>
    <source>
        <strain evidence="2 3">YM55</strain>
    </source>
</reference>
<dbReference type="AlphaFoldDB" id="A0A4R0ICN5"/>
<comment type="caution">
    <text evidence="2">The sequence shown here is derived from an EMBL/GenBank/DDBJ whole genome shotgun (WGS) entry which is preliminary data.</text>
</comment>
<dbReference type="Proteomes" id="UP000294225">
    <property type="component" value="Unassembled WGS sequence"/>
</dbReference>
<dbReference type="RefSeq" id="WP_131500259.1">
    <property type="nucleotide sequence ID" value="NZ_SJKC01000009.1"/>
</dbReference>
<feature type="region of interest" description="Disordered" evidence="1">
    <location>
        <begin position="295"/>
        <end position="462"/>
    </location>
</feature>
<feature type="compositionally biased region" description="Gly residues" evidence="1">
    <location>
        <begin position="305"/>
        <end position="321"/>
    </location>
</feature>
<accession>A0A4R0ICN5</accession>